<dbReference type="RefSeq" id="WP_127046281.1">
    <property type="nucleotide sequence ID" value="NZ_RZGZ01000001.1"/>
</dbReference>
<dbReference type="PROSITE" id="PS50943">
    <property type="entry name" value="HTH_CROC1"/>
    <property type="match status" value="1"/>
</dbReference>
<dbReference type="InterPro" id="IPR041413">
    <property type="entry name" value="MLTR_LBD"/>
</dbReference>
<dbReference type="PANTHER" id="PTHR35010">
    <property type="entry name" value="BLL4672 PROTEIN-RELATED"/>
    <property type="match status" value="1"/>
</dbReference>
<reference evidence="2 3" key="1">
    <citation type="submission" date="2018-12" db="EMBL/GenBank/DDBJ databases">
        <authorList>
            <person name="Li F."/>
        </authorList>
    </citation>
    <scope>NUCLEOTIDE SEQUENCE [LARGE SCALE GENOMIC DNA]</scope>
    <source>
        <strain evidence="2 3">EGI 6500705</strain>
    </source>
</reference>
<dbReference type="GO" id="GO:0003677">
    <property type="term" value="F:DNA binding"/>
    <property type="evidence" value="ECO:0007669"/>
    <property type="project" value="InterPro"/>
</dbReference>
<proteinExistence type="predicted"/>
<evidence type="ECO:0000313" key="2">
    <source>
        <dbReference type="EMBL" id="RUR03160.1"/>
    </source>
</evidence>
<organism evidence="2 3">
    <name type="scientific">Labedella endophytica</name>
    <dbReference type="NCBI Taxonomy" id="1523160"/>
    <lineage>
        <taxon>Bacteria</taxon>
        <taxon>Bacillati</taxon>
        <taxon>Actinomycetota</taxon>
        <taxon>Actinomycetes</taxon>
        <taxon>Micrococcales</taxon>
        <taxon>Microbacteriaceae</taxon>
        <taxon>Labedella</taxon>
    </lineage>
</organism>
<sequence>MDRAALSDFLRRHREALQPADAGLPAGPRRRTAGLRREEVALLASMSVDYYTRLEQQRGPQPSTPMLSSIARALRLTDDERDYLFRLAGHAPPDRTDTGSHVAAALLRVFDRLSDTPALIISNLGETLVQNRMAEALLGDVSHYTGLERSEVYRWFVSPETARLRYPEADRDRHSRAQVASLRAAIGSLGADSRAGVLVGALLERSPEFAEIWERHEVARRFEDHKTLVHPEIGPIDVDCQSLFTEDRSQALLVLTAAPNTEAAEKLALLGVVGTQSFS</sequence>
<dbReference type="Pfam" id="PF13560">
    <property type="entry name" value="HTH_31"/>
    <property type="match status" value="1"/>
</dbReference>
<keyword evidence="3" id="KW-1185">Reference proteome</keyword>
<dbReference type="Pfam" id="PF17765">
    <property type="entry name" value="MLTR_LBD"/>
    <property type="match status" value="1"/>
</dbReference>
<dbReference type="SUPFAM" id="SSF47413">
    <property type="entry name" value="lambda repressor-like DNA-binding domains"/>
    <property type="match status" value="1"/>
</dbReference>
<dbReference type="CDD" id="cd00093">
    <property type="entry name" value="HTH_XRE"/>
    <property type="match status" value="1"/>
</dbReference>
<dbReference type="InterPro" id="IPR001387">
    <property type="entry name" value="Cro/C1-type_HTH"/>
</dbReference>
<dbReference type="Gene3D" id="3.30.450.180">
    <property type="match status" value="1"/>
</dbReference>
<gene>
    <name evidence="2" type="ORF">ELQ94_00965</name>
</gene>
<name>A0A3S0XQC4_9MICO</name>
<accession>A0A3S0XQC4</accession>
<dbReference type="InterPro" id="IPR010982">
    <property type="entry name" value="Lambda_DNA-bd_dom_sf"/>
</dbReference>
<dbReference type="SMART" id="SM00530">
    <property type="entry name" value="HTH_XRE"/>
    <property type="match status" value="1"/>
</dbReference>
<dbReference type="AlphaFoldDB" id="A0A3S0XQC4"/>
<dbReference type="Proteomes" id="UP000274909">
    <property type="component" value="Unassembled WGS sequence"/>
</dbReference>
<comment type="caution">
    <text evidence="2">The sequence shown here is derived from an EMBL/GenBank/DDBJ whole genome shotgun (WGS) entry which is preliminary data.</text>
</comment>
<feature type="domain" description="HTH cro/C1-type" evidence="1">
    <location>
        <begin position="33"/>
        <end position="81"/>
    </location>
</feature>
<dbReference type="Gene3D" id="1.10.260.40">
    <property type="entry name" value="lambda repressor-like DNA-binding domains"/>
    <property type="match status" value="1"/>
</dbReference>
<evidence type="ECO:0000259" key="1">
    <source>
        <dbReference type="PROSITE" id="PS50943"/>
    </source>
</evidence>
<protein>
    <submittedName>
        <fullName evidence="2">XRE family transcriptional regulator</fullName>
    </submittedName>
</protein>
<dbReference type="EMBL" id="RZGZ01000001">
    <property type="protein sequence ID" value="RUR03160.1"/>
    <property type="molecule type" value="Genomic_DNA"/>
</dbReference>
<dbReference type="PANTHER" id="PTHR35010:SF2">
    <property type="entry name" value="BLL4672 PROTEIN"/>
    <property type="match status" value="1"/>
</dbReference>
<evidence type="ECO:0000313" key="3">
    <source>
        <dbReference type="Proteomes" id="UP000274909"/>
    </source>
</evidence>
<dbReference type="OrthoDB" id="3518652at2"/>